<organism evidence="6 7">
    <name type="scientific">Amycolatopsis minnesotensis</name>
    <dbReference type="NCBI Taxonomy" id="337894"/>
    <lineage>
        <taxon>Bacteria</taxon>
        <taxon>Bacillati</taxon>
        <taxon>Actinomycetota</taxon>
        <taxon>Actinomycetes</taxon>
        <taxon>Pseudonocardiales</taxon>
        <taxon>Pseudonocardiaceae</taxon>
        <taxon>Amycolatopsis</taxon>
    </lineage>
</organism>
<keyword evidence="4" id="KW-0804">Transcription</keyword>
<keyword evidence="2" id="KW-0805">Transcription regulation</keyword>
<comment type="caution">
    <text evidence="6">The sequence shown here is derived from an EMBL/GenBank/DDBJ whole genome shotgun (WGS) entry which is preliminary data.</text>
</comment>
<evidence type="ECO:0000313" key="6">
    <source>
        <dbReference type="EMBL" id="GAA1976108.1"/>
    </source>
</evidence>
<accession>A0ABP5D942</accession>
<dbReference type="PROSITE" id="PS50931">
    <property type="entry name" value="HTH_LYSR"/>
    <property type="match status" value="1"/>
</dbReference>
<evidence type="ECO:0000256" key="3">
    <source>
        <dbReference type="ARBA" id="ARBA00023125"/>
    </source>
</evidence>
<dbReference type="RefSeq" id="WP_344426182.1">
    <property type="nucleotide sequence ID" value="NZ_BAAANN010000027.1"/>
</dbReference>
<evidence type="ECO:0000256" key="4">
    <source>
        <dbReference type="ARBA" id="ARBA00023163"/>
    </source>
</evidence>
<dbReference type="PRINTS" id="PR00039">
    <property type="entry name" value="HTHLYSR"/>
</dbReference>
<dbReference type="Pfam" id="PF03466">
    <property type="entry name" value="LysR_substrate"/>
    <property type="match status" value="1"/>
</dbReference>
<dbReference type="Proteomes" id="UP001501116">
    <property type="component" value="Unassembled WGS sequence"/>
</dbReference>
<comment type="similarity">
    <text evidence="1">Belongs to the LysR transcriptional regulatory family.</text>
</comment>
<dbReference type="PANTHER" id="PTHR30346">
    <property type="entry name" value="TRANSCRIPTIONAL DUAL REGULATOR HCAR-RELATED"/>
    <property type="match status" value="1"/>
</dbReference>
<dbReference type="Gene3D" id="3.40.190.10">
    <property type="entry name" value="Periplasmic binding protein-like II"/>
    <property type="match status" value="2"/>
</dbReference>
<dbReference type="InterPro" id="IPR005119">
    <property type="entry name" value="LysR_subst-bd"/>
</dbReference>
<dbReference type="Gene3D" id="1.10.10.10">
    <property type="entry name" value="Winged helix-like DNA-binding domain superfamily/Winged helix DNA-binding domain"/>
    <property type="match status" value="1"/>
</dbReference>
<dbReference type="EMBL" id="BAAANN010000027">
    <property type="protein sequence ID" value="GAA1976108.1"/>
    <property type="molecule type" value="Genomic_DNA"/>
</dbReference>
<evidence type="ECO:0000256" key="2">
    <source>
        <dbReference type="ARBA" id="ARBA00023015"/>
    </source>
</evidence>
<keyword evidence="7" id="KW-1185">Reference proteome</keyword>
<sequence length="298" mass="32321">MALELRQLRSFMAVATELHFSRAAQRLHVSQSALSQQVRALEDNLGAVLFSRTSRMVELTPAGQALFEAAPRVLFEADRAAERVRKAASGTAGVLVIGAVGTALASIAPRIMRAVWEDAPDLRLEVTQMDTAAQLVALAESRLDVALVREASPHPALRTEPLVSEPLMVALPEDHRLACDERVRPEDLAGEPFVLWPRPLGAEFFDIITGYCREHGFSPRIVAEGTDIETQLGLVASGMGVSLQPAFYANLRMVGVAFRPLTGPAPQISLQVAWRRDDASAAVRRFVTAALAVARTIE</sequence>
<dbReference type="InterPro" id="IPR000847">
    <property type="entry name" value="LysR_HTH_N"/>
</dbReference>
<dbReference type="InterPro" id="IPR036390">
    <property type="entry name" value="WH_DNA-bd_sf"/>
</dbReference>
<dbReference type="InterPro" id="IPR036388">
    <property type="entry name" value="WH-like_DNA-bd_sf"/>
</dbReference>
<dbReference type="Pfam" id="PF00126">
    <property type="entry name" value="HTH_1"/>
    <property type="match status" value="1"/>
</dbReference>
<evidence type="ECO:0000259" key="5">
    <source>
        <dbReference type="PROSITE" id="PS50931"/>
    </source>
</evidence>
<dbReference type="CDD" id="cd08414">
    <property type="entry name" value="PBP2_LTTR_aromatics_like"/>
    <property type="match status" value="1"/>
</dbReference>
<keyword evidence="3" id="KW-0238">DNA-binding</keyword>
<protein>
    <submittedName>
        <fullName evidence="6">LysR family transcriptional regulator</fullName>
    </submittedName>
</protein>
<dbReference type="SUPFAM" id="SSF53850">
    <property type="entry name" value="Periplasmic binding protein-like II"/>
    <property type="match status" value="1"/>
</dbReference>
<dbReference type="PANTHER" id="PTHR30346:SF0">
    <property type="entry name" value="HCA OPERON TRANSCRIPTIONAL ACTIVATOR HCAR"/>
    <property type="match status" value="1"/>
</dbReference>
<feature type="domain" description="HTH lysR-type" evidence="5">
    <location>
        <begin position="3"/>
        <end position="60"/>
    </location>
</feature>
<proteinExistence type="inferred from homology"/>
<evidence type="ECO:0000313" key="7">
    <source>
        <dbReference type="Proteomes" id="UP001501116"/>
    </source>
</evidence>
<evidence type="ECO:0000256" key="1">
    <source>
        <dbReference type="ARBA" id="ARBA00009437"/>
    </source>
</evidence>
<reference evidence="7" key="1">
    <citation type="journal article" date="2019" name="Int. J. Syst. Evol. Microbiol.">
        <title>The Global Catalogue of Microorganisms (GCM) 10K type strain sequencing project: providing services to taxonomists for standard genome sequencing and annotation.</title>
        <authorList>
            <consortium name="The Broad Institute Genomics Platform"/>
            <consortium name="The Broad Institute Genome Sequencing Center for Infectious Disease"/>
            <person name="Wu L."/>
            <person name="Ma J."/>
        </authorList>
    </citation>
    <scope>NUCLEOTIDE SEQUENCE [LARGE SCALE GENOMIC DNA]</scope>
    <source>
        <strain evidence="7">JCM 14545</strain>
    </source>
</reference>
<name>A0ABP5D942_9PSEU</name>
<dbReference type="SUPFAM" id="SSF46785">
    <property type="entry name" value="Winged helix' DNA-binding domain"/>
    <property type="match status" value="1"/>
</dbReference>
<gene>
    <name evidence="6" type="ORF">GCM10009754_59640</name>
</gene>